<dbReference type="GO" id="GO:0001522">
    <property type="term" value="P:pseudouridine synthesis"/>
    <property type="evidence" value="ECO:0007669"/>
    <property type="project" value="InterPro"/>
</dbReference>
<comment type="caution">
    <text evidence="5">The sequence shown here is derived from an EMBL/GenBank/DDBJ whole genome shotgun (WGS) entry which is preliminary data.</text>
</comment>
<evidence type="ECO:0000256" key="2">
    <source>
        <dbReference type="PROSITE-ProRule" id="PRU00708"/>
    </source>
</evidence>
<reference evidence="5" key="1">
    <citation type="submission" date="2021-02" db="EMBL/GenBank/DDBJ databases">
        <authorList>
            <person name="Dougan E. K."/>
            <person name="Rhodes N."/>
            <person name="Thang M."/>
            <person name="Chan C."/>
        </authorList>
    </citation>
    <scope>NUCLEOTIDE SEQUENCE</scope>
</reference>
<evidence type="ECO:0000313" key="5">
    <source>
        <dbReference type="EMBL" id="CAE7280111.1"/>
    </source>
</evidence>
<feature type="repeat" description="PPR" evidence="2">
    <location>
        <begin position="73"/>
        <end position="107"/>
    </location>
</feature>
<dbReference type="CDD" id="cd02869">
    <property type="entry name" value="PseudoU_synth_RluA_like"/>
    <property type="match status" value="1"/>
</dbReference>
<keyword evidence="6" id="KW-1185">Reference proteome</keyword>
<accession>A0A812MSE7</accession>
<feature type="domain" description="Pseudouridine synthase RsuA/RluA-like" evidence="4">
    <location>
        <begin position="710"/>
        <end position="864"/>
    </location>
</feature>
<dbReference type="PANTHER" id="PTHR47936">
    <property type="entry name" value="PPR_LONG DOMAIN-CONTAINING PROTEIN"/>
    <property type="match status" value="1"/>
</dbReference>
<dbReference type="OrthoDB" id="420135at2759"/>
<organism evidence="5 6">
    <name type="scientific">Symbiodinium natans</name>
    <dbReference type="NCBI Taxonomy" id="878477"/>
    <lineage>
        <taxon>Eukaryota</taxon>
        <taxon>Sar</taxon>
        <taxon>Alveolata</taxon>
        <taxon>Dinophyceae</taxon>
        <taxon>Suessiales</taxon>
        <taxon>Symbiodiniaceae</taxon>
        <taxon>Symbiodinium</taxon>
    </lineage>
</organism>
<keyword evidence="1" id="KW-0677">Repeat</keyword>
<dbReference type="AlphaFoldDB" id="A0A812MSE7"/>
<dbReference type="Pfam" id="PF01535">
    <property type="entry name" value="PPR"/>
    <property type="match status" value="3"/>
</dbReference>
<dbReference type="InterPro" id="IPR006145">
    <property type="entry name" value="PsdUridine_synth_RsuA/RluA"/>
</dbReference>
<feature type="repeat" description="PPR" evidence="2">
    <location>
        <begin position="457"/>
        <end position="491"/>
    </location>
</feature>
<feature type="region of interest" description="Disordered" evidence="3">
    <location>
        <begin position="1"/>
        <end position="28"/>
    </location>
</feature>
<evidence type="ECO:0000256" key="1">
    <source>
        <dbReference type="ARBA" id="ARBA00022737"/>
    </source>
</evidence>
<feature type="repeat" description="PPR" evidence="2">
    <location>
        <begin position="422"/>
        <end position="456"/>
    </location>
</feature>
<dbReference type="SUPFAM" id="SSF55120">
    <property type="entry name" value="Pseudouridine synthase"/>
    <property type="match status" value="1"/>
</dbReference>
<dbReference type="InterPro" id="IPR011990">
    <property type="entry name" value="TPR-like_helical_dom_sf"/>
</dbReference>
<sequence length="945" mass="103399">MLQQAATEQMPPAAASSDHGRSMHQHVQSGACQRARQKVVEQNQAMNGMVKCTKWEQALVVLPELQEQRLEPSVVTYNTLISACVQGAQWALALSFLHHLQQQRLANVISFSTALSALDAASLWIEAVALLMSMGGASVEGNSMTYNAAISACSKGHAWSVALLLLHELEMENPEVSRSIIPYNTAISACGSNGSWELAIGLAASLATRTLRVDIVTQNTLISALEGGCWPEALRLFRRLSLSSLQPTTVTCSSILKACATSEKWHQALMLLAGMELQDLPTNAMSFTTAMSASARSLQWEAALALLRDMKEQTAPRSVFAYNAAIGACEGHGLWEPTLQLMAELLSEGMEPDAVTYGTGIRACARAGQWQWALWLFSLVGHQGPGLNVVTCNSLISAIKDSGWQQALAVLADVQDMHVEVDAITYNACISACEKAAKWEEALALLGALEASELRADVISFNAAMSACEKCERWEEVLWLLREVRQKSIEPSVVTYNAAINACKGGGHPHALDLLWDSEGLRRPASFLWALAAVGVSDPEAIHAACVEMAKCGLSREDVSRVLWSMEMLSAWNPRIYRSISQEFMQEINSTGLEELAMVAWGLVSAEPSVLTAIQHRVERKLKNLRKRAPSRLVFNRLGMSAMGIAGSFALAGELQQSLKASVQEALLETGRDLDRGAWQKKTSLSPFLPSLENFNISATVVWDRSEGAVFSKPPGWEVYGAHTTYQLSSLAASLFGNLRILGDARHNFGFLHRLDVPSSGLIMFAKTYAAFYDLQLQLHFGTFAREYTCLAHGWLPSRTSITLKVQSGTTGLTSSGGRGKWSQTRLRLLGYLCLPGASCGAFSHVILQIVTGRKHQIRSHMAHIGHPTARDSYTSTVTFEEDSALCSRNWLHRHLLSFRDQAGNLHQIHSPLPPDLRQTFEMACTVRQVKKQRPPATSRHAMPN</sequence>
<dbReference type="Gene3D" id="1.25.40.10">
    <property type="entry name" value="Tetratricopeptide repeat domain"/>
    <property type="match status" value="5"/>
</dbReference>
<dbReference type="Pfam" id="PF13041">
    <property type="entry name" value="PPR_2"/>
    <property type="match status" value="1"/>
</dbReference>
<gene>
    <name evidence="5" type="ORF">SNAT2548_LOCUS14852</name>
</gene>
<dbReference type="GO" id="GO:0009982">
    <property type="term" value="F:pseudouridine synthase activity"/>
    <property type="evidence" value="ECO:0007669"/>
    <property type="project" value="InterPro"/>
</dbReference>
<dbReference type="PROSITE" id="PS51375">
    <property type="entry name" value="PPR"/>
    <property type="match status" value="4"/>
</dbReference>
<dbReference type="PANTHER" id="PTHR47936:SF1">
    <property type="entry name" value="PENTATRICOPEPTIDE REPEAT-CONTAINING PROTEIN GUN1, CHLOROPLASTIC"/>
    <property type="match status" value="1"/>
</dbReference>
<dbReference type="GO" id="GO:0003723">
    <property type="term" value="F:RNA binding"/>
    <property type="evidence" value="ECO:0007669"/>
    <property type="project" value="InterPro"/>
</dbReference>
<evidence type="ECO:0000313" key="6">
    <source>
        <dbReference type="Proteomes" id="UP000604046"/>
    </source>
</evidence>
<dbReference type="Proteomes" id="UP000604046">
    <property type="component" value="Unassembled WGS sequence"/>
</dbReference>
<dbReference type="InterPro" id="IPR002885">
    <property type="entry name" value="PPR_rpt"/>
</dbReference>
<protein>
    <recommendedName>
        <fullName evidence="4">Pseudouridine synthase RsuA/RluA-like domain-containing protein</fullName>
    </recommendedName>
</protein>
<dbReference type="EMBL" id="CAJNDS010001791">
    <property type="protein sequence ID" value="CAE7280111.1"/>
    <property type="molecule type" value="Genomic_DNA"/>
</dbReference>
<proteinExistence type="predicted"/>
<dbReference type="Pfam" id="PF13812">
    <property type="entry name" value="PPR_3"/>
    <property type="match status" value="2"/>
</dbReference>
<dbReference type="InterPro" id="IPR020103">
    <property type="entry name" value="PsdUridine_synth_cat_dom_sf"/>
</dbReference>
<feature type="repeat" description="PPR" evidence="2">
    <location>
        <begin position="318"/>
        <end position="352"/>
    </location>
</feature>
<evidence type="ECO:0000256" key="3">
    <source>
        <dbReference type="SAM" id="MobiDB-lite"/>
    </source>
</evidence>
<evidence type="ECO:0000259" key="4">
    <source>
        <dbReference type="Pfam" id="PF00849"/>
    </source>
</evidence>
<dbReference type="Pfam" id="PF00849">
    <property type="entry name" value="PseudoU_synth_2"/>
    <property type="match status" value="1"/>
</dbReference>
<dbReference type="Gene3D" id="3.30.2350.10">
    <property type="entry name" value="Pseudouridine synthase"/>
    <property type="match status" value="1"/>
</dbReference>
<name>A0A812MSE7_9DINO</name>